<protein>
    <submittedName>
        <fullName evidence="1">Uncharacterized protein</fullName>
    </submittedName>
</protein>
<name>A0A0F9CG38_9ZZZZ</name>
<accession>A0A0F9CG38</accession>
<organism evidence="1">
    <name type="scientific">marine sediment metagenome</name>
    <dbReference type="NCBI Taxonomy" id="412755"/>
    <lineage>
        <taxon>unclassified sequences</taxon>
        <taxon>metagenomes</taxon>
        <taxon>ecological metagenomes</taxon>
    </lineage>
</organism>
<reference evidence="1" key="1">
    <citation type="journal article" date="2015" name="Nature">
        <title>Complex archaea that bridge the gap between prokaryotes and eukaryotes.</title>
        <authorList>
            <person name="Spang A."/>
            <person name="Saw J.H."/>
            <person name="Jorgensen S.L."/>
            <person name="Zaremba-Niedzwiedzka K."/>
            <person name="Martijn J."/>
            <person name="Lind A.E."/>
            <person name="van Eijk R."/>
            <person name="Schleper C."/>
            <person name="Guy L."/>
            <person name="Ettema T.J."/>
        </authorList>
    </citation>
    <scope>NUCLEOTIDE SEQUENCE</scope>
</reference>
<dbReference type="AlphaFoldDB" id="A0A0F9CG38"/>
<sequence length="54" mass="6146">MNSKNEALENIIETFICDGDHIGAVCSEHDITFYKLKYLAIAPTKKICVIKNWC</sequence>
<evidence type="ECO:0000313" key="1">
    <source>
        <dbReference type="EMBL" id="KKL25417.1"/>
    </source>
</evidence>
<comment type="caution">
    <text evidence="1">The sequence shown here is derived from an EMBL/GenBank/DDBJ whole genome shotgun (WGS) entry which is preliminary data.</text>
</comment>
<gene>
    <name evidence="1" type="ORF">LCGC14_2405520</name>
</gene>
<dbReference type="EMBL" id="LAZR01036221">
    <property type="protein sequence ID" value="KKL25417.1"/>
    <property type="molecule type" value="Genomic_DNA"/>
</dbReference>
<proteinExistence type="predicted"/>